<dbReference type="EMBL" id="LR796423">
    <property type="protein sequence ID" value="CAB4142689.1"/>
    <property type="molecule type" value="Genomic_DNA"/>
</dbReference>
<organism evidence="4">
    <name type="scientific">uncultured Caudovirales phage</name>
    <dbReference type="NCBI Taxonomy" id="2100421"/>
    <lineage>
        <taxon>Viruses</taxon>
        <taxon>Duplodnaviria</taxon>
        <taxon>Heunggongvirae</taxon>
        <taxon>Uroviricota</taxon>
        <taxon>Caudoviricetes</taxon>
        <taxon>Peduoviridae</taxon>
        <taxon>Maltschvirus</taxon>
        <taxon>Maltschvirus maltsch</taxon>
    </lineage>
</organism>
<dbReference type="InterPro" id="IPR000836">
    <property type="entry name" value="PRTase_dom"/>
</dbReference>
<keyword evidence="1 4" id="KW-0328">Glycosyltransferase</keyword>
<evidence type="ECO:0000256" key="1">
    <source>
        <dbReference type="ARBA" id="ARBA00022676"/>
    </source>
</evidence>
<name>A0A6J5MG23_9CAUD</name>
<feature type="domain" description="Phosphoribosyltransferase" evidence="3">
    <location>
        <begin position="15"/>
        <end position="160"/>
    </location>
</feature>
<sequence length="161" mass="18215">MIDATTIIDYDYDDFRAGIDHIAKSITASGWTPDYIVGIVRGGSIPAVYLSHSLKVPVVMVAWNTRDETIFGKECNTWIPEDLHDGKKILIVDDIVDGGDTIRELLDDWRKSTAGIGVLPVDNLRVAAMYYNTAQDVVVDFYHRTIDRNDDPRWIVFPWEA</sequence>
<keyword evidence="2 4" id="KW-0808">Transferase</keyword>
<reference evidence="4" key="1">
    <citation type="submission" date="2020-04" db="EMBL/GenBank/DDBJ databases">
        <authorList>
            <person name="Chiriac C."/>
            <person name="Salcher M."/>
            <person name="Ghai R."/>
            <person name="Kavagutti S V."/>
        </authorList>
    </citation>
    <scope>NUCLEOTIDE SEQUENCE</scope>
</reference>
<proteinExistence type="predicted"/>
<evidence type="ECO:0000313" key="4">
    <source>
        <dbReference type="EMBL" id="CAB4142689.1"/>
    </source>
</evidence>
<dbReference type="Pfam" id="PF00156">
    <property type="entry name" value="Pribosyltran"/>
    <property type="match status" value="1"/>
</dbReference>
<dbReference type="PANTHER" id="PTHR43363">
    <property type="entry name" value="HYPOXANTHINE PHOSPHORIBOSYLTRANSFERASE"/>
    <property type="match status" value="1"/>
</dbReference>
<dbReference type="SUPFAM" id="SSF53271">
    <property type="entry name" value="PRTase-like"/>
    <property type="match status" value="1"/>
</dbReference>
<gene>
    <name evidence="4" type="ORF">UFOVP447_26</name>
</gene>
<evidence type="ECO:0000259" key="3">
    <source>
        <dbReference type="Pfam" id="PF00156"/>
    </source>
</evidence>
<dbReference type="InterPro" id="IPR029057">
    <property type="entry name" value="PRTase-like"/>
</dbReference>
<protein>
    <submittedName>
        <fullName evidence="4">COG2236 Predicted phosphoribosyltransferases</fullName>
    </submittedName>
</protein>
<accession>A0A6J5MG23</accession>
<dbReference type="Gene3D" id="3.40.50.2020">
    <property type="match status" value="1"/>
</dbReference>
<evidence type="ECO:0000256" key="2">
    <source>
        <dbReference type="ARBA" id="ARBA00022679"/>
    </source>
</evidence>
<dbReference type="CDD" id="cd06223">
    <property type="entry name" value="PRTases_typeI"/>
    <property type="match status" value="1"/>
</dbReference>
<dbReference type="GO" id="GO:0016757">
    <property type="term" value="F:glycosyltransferase activity"/>
    <property type="evidence" value="ECO:0007669"/>
    <property type="project" value="UniProtKB-KW"/>
</dbReference>
<dbReference type="PANTHER" id="PTHR43363:SF1">
    <property type="entry name" value="HYPOXANTHINE-GUANINE PHOSPHORIBOSYLTRANSFERASE"/>
    <property type="match status" value="1"/>
</dbReference>